<evidence type="ECO:0000256" key="5">
    <source>
        <dbReference type="ARBA" id="ARBA00022516"/>
    </source>
</evidence>
<dbReference type="InterPro" id="IPR014031">
    <property type="entry name" value="Ketoacyl_synth_C"/>
</dbReference>
<evidence type="ECO:0000256" key="4">
    <source>
        <dbReference type="ARBA" id="ARBA00014657"/>
    </source>
</evidence>
<evidence type="ECO:0000256" key="2">
    <source>
        <dbReference type="ARBA" id="ARBA00008467"/>
    </source>
</evidence>
<dbReference type="EC" id="2.3.1.179" evidence="3 11"/>
<keyword evidence="5 11" id="KW-0444">Lipid biosynthesis</keyword>
<keyword evidence="16" id="KW-1185">Reference proteome</keyword>
<comment type="pathway">
    <text evidence="1 11">Lipid metabolism; fatty acid biosynthesis.</text>
</comment>
<keyword evidence="7" id="KW-0276">Fatty acid metabolism</keyword>
<dbReference type="Pfam" id="PF02801">
    <property type="entry name" value="Ketoacyl-synt_C"/>
    <property type="match status" value="1"/>
</dbReference>
<dbReference type="InterPro" id="IPR020841">
    <property type="entry name" value="PKS_Beta-ketoAc_synthase_dom"/>
</dbReference>
<dbReference type="Gene3D" id="3.40.47.10">
    <property type="match status" value="1"/>
</dbReference>
<comment type="catalytic activity">
    <reaction evidence="11">
        <text>a fatty acyl-[ACP] + malonyl-[ACP] + H(+) = a 3-oxoacyl-[ACP] + holo-[ACP] + CO2</text>
        <dbReference type="Rhea" id="RHEA:22836"/>
        <dbReference type="Rhea" id="RHEA-COMP:9623"/>
        <dbReference type="Rhea" id="RHEA-COMP:9685"/>
        <dbReference type="Rhea" id="RHEA-COMP:9916"/>
        <dbReference type="Rhea" id="RHEA-COMP:14125"/>
        <dbReference type="ChEBI" id="CHEBI:15378"/>
        <dbReference type="ChEBI" id="CHEBI:16526"/>
        <dbReference type="ChEBI" id="CHEBI:64479"/>
        <dbReference type="ChEBI" id="CHEBI:78449"/>
        <dbReference type="ChEBI" id="CHEBI:78776"/>
        <dbReference type="ChEBI" id="CHEBI:138651"/>
    </reaction>
</comment>
<accession>A0A2M9A6S2</accession>
<comment type="similarity">
    <text evidence="2 11 13">Belongs to the thiolase-like superfamily. Beta-ketoacyl-ACP synthases family.</text>
</comment>
<dbReference type="SMART" id="SM00825">
    <property type="entry name" value="PKS_KS"/>
    <property type="match status" value="1"/>
</dbReference>
<dbReference type="InterPro" id="IPR014030">
    <property type="entry name" value="Ketoacyl_synth_N"/>
</dbReference>
<dbReference type="RefSeq" id="WP_100425388.1">
    <property type="nucleotide sequence ID" value="NZ_PGEX01000001.1"/>
</dbReference>
<dbReference type="InterPro" id="IPR016039">
    <property type="entry name" value="Thiolase-like"/>
</dbReference>
<dbReference type="InterPro" id="IPR018201">
    <property type="entry name" value="Ketoacyl_synth_AS"/>
</dbReference>
<dbReference type="UniPathway" id="UPA00094"/>
<name>A0A2M9A6S2_9BACT</name>
<keyword evidence="10 11" id="KW-0012">Acyltransferase</keyword>
<evidence type="ECO:0000313" key="15">
    <source>
        <dbReference type="EMBL" id="PJJ41420.1"/>
    </source>
</evidence>
<dbReference type="AlphaFoldDB" id="A0A2M9A6S2"/>
<proteinExistence type="inferred from homology"/>
<organism evidence="15 16">
    <name type="scientific">Hallerella succinigenes</name>
    <dbReference type="NCBI Taxonomy" id="1896222"/>
    <lineage>
        <taxon>Bacteria</taxon>
        <taxon>Pseudomonadati</taxon>
        <taxon>Fibrobacterota</taxon>
        <taxon>Fibrobacteria</taxon>
        <taxon>Fibrobacterales</taxon>
        <taxon>Fibrobacteraceae</taxon>
        <taxon>Hallerella</taxon>
    </lineage>
</organism>
<protein>
    <recommendedName>
        <fullName evidence="4 11">3-oxoacyl-[acyl-carrier-protein] synthase 2</fullName>
        <ecNumber evidence="3 11">2.3.1.179</ecNumber>
    </recommendedName>
</protein>
<reference evidence="15 16" key="1">
    <citation type="submission" date="2017-11" db="EMBL/GenBank/DDBJ databases">
        <title>Animal gut microbial communities from fecal samples from Wisconsin, USA.</title>
        <authorList>
            <person name="Neumann A."/>
        </authorList>
    </citation>
    <scope>NUCLEOTIDE SEQUENCE [LARGE SCALE GENOMIC DNA]</scope>
    <source>
        <strain evidence="15 16">UWS3</strain>
    </source>
</reference>
<dbReference type="InterPro" id="IPR017568">
    <property type="entry name" value="3-oxoacyl-ACP_synth-2"/>
</dbReference>
<evidence type="ECO:0000256" key="8">
    <source>
        <dbReference type="ARBA" id="ARBA00023098"/>
    </source>
</evidence>
<dbReference type="CDD" id="cd00834">
    <property type="entry name" value="KAS_I_II"/>
    <property type="match status" value="1"/>
</dbReference>
<feature type="domain" description="Ketosynthase family 3 (KS3)" evidence="14">
    <location>
        <begin position="3"/>
        <end position="413"/>
    </location>
</feature>
<comment type="function">
    <text evidence="11">Involved in the type II fatty acid elongation cycle. Catalyzes the elongation of a wide range of acyl-ACP by the addition of two carbons from malonyl-ACP to an acyl acceptor. Can efficiently catalyze the conversion of palmitoleoyl-ACP (cis-hexadec-9-enoyl-ACP) to cis-vaccenoyl-ACP (cis-octadec-11-enoyl-ACP), an essential step in the thermal regulation of fatty acid composition.</text>
</comment>
<dbReference type="OrthoDB" id="9808669at2"/>
<dbReference type="PROSITE" id="PS52004">
    <property type="entry name" value="KS3_2"/>
    <property type="match status" value="1"/>
</dbReference>
<dbReference type="InterPro" id="IPR000794">
    <property type="entry name" value="Beta-ketoacyl_synthase"/>
</dbReference>
<evidence type="ECO:0000259" key="14">
    <source>
        <dbReference type="PROSITE" id="PS52004"/>
    </source>
</evidence>
<dbReference type="GO" id="GO:0005829">
    <property type="term" value="C:cytosol"/>
    <property type="evidence" value="ECO:0007669"/>
    <property type="project" value="TreeGrafter"/>
</dbReference>
<evidence type="ECO:0000256" key="6">
    <source>
        <dbReference type="ARBA" id="ARBA00022679"/>
    </source>
</evidence>
<dbReference type="GO" id="GO:0004315">
    <property type="term" value="F:3-oxoacyl-[acyl-carrier-protein] synthase activity"/>
    <property type="evidence" value="ECO:0007669"/>
    <property type="project" value="UniProtKB-UniRule"/>
</dbReference>
<dbReference type="SUPFAM" id="SSF53901">
    <property type="entry name" value="Thiolase-like"/>
    <property type="match status" value="2"/>
</dbReference>
<dbReference type="Proteomes" id="UP000231134">
    <property type="component" value="Unassembled WGS sequence"/>
</dbReference>
<evidence type="ECO:0000313" key="16">
    <source>
        <dbReference type="Proteomes" id="UP000231134"/>
    </source>
</evidence>
<gene>
    <name evidence="15" type="ORF">BGX16_1387</name>
</gene>
<dbReference type="Pfam" id="PF00109">
    <property type="entry name" value="ketoacyl-synt"/>
    <property type="match status" value="1"/>
</dbReference>
<dbReference type="PROSITE" id="PS00606">
    <property type="entry name" value="KS3_1"/>
    <property type="match status" value="1"/>
</dbReference>
<keyword evidence="6 11" id="KW-0808">Transferase</keyword>
<feature type="active site" description="For beta-ketoacyl synthase activity" evidence="12">
    <location>
        <position position="165"/>
    </location>
</feature>
<evidence type="ECO:0000256" key="10">
    <source>
        <dbReference type="ARBA" id="ARBA00023315"/>
    </source>
</evidence>
<keyword evidence="9 11" id="KW-0275">Fatty acid biosynthesis</keyword>
<dbReference type="PIRSF" id="PIRSF000447">
    <property type="entry name" value="KAS_II"/>
    <property type="match status" value="1"/>
</dbReference>
<evidence type="ECO:0000256" key="7">
    <source>
        <dbReference type="ARBA" id="ARBA00022832"/>
    </source>
</evidence>
<dbReference type="PANTHER" id="PTHR11712">
    <property type="entry name" value="POLYKETIDE SYNTHASE-RELATED"/>
    <property type="match status" value="1"/>
</dbReference>
<comment type="catalytic activity">
    <reaction evidence="11">
        <text>(9Z)-hexadecenoyl-[ACP] + malonyl-[ACP] + H(+) = 3-oxo-(11Z)-octadecenoyl-[ACP] + holo-[ACP] + CO2</text>
        <dbReference type="Rhea" id="RHEA:55040"/>
        <dbReference type="Rhea" id="RHEA-COMP:9623"/>
        <dbReference type="Rhea" id="RHEA-COMP:9685"/>
        <dbReference type="Rhea" id="RHEA-COMP:10800"/>
        <dbReference type="Rhea" id="RHEA-COMP:14074"/>
        <dbReference type="ChEBI" id="CHEBI:15378"/>
        <dbReference type="ChEBI" id="CHEBI:16526"/>
        <dbReference type="ChEBI" id="CHEBI:64479"/>
        <dbReference type="ChEBI" id="CHEBI:78449"/>
        <dbReference type="ChEBI" id="CHEBI:83989"/>
        <dbReference type="ChEBI" id="CHEBI:138538"/>
        <dbReference type="EC" id="2.3.1.179"/>
    </reaction>
</comment>
<dbReference type="NCBIfam" id="NF005589">
    <property type="entry name" value="PRK07314.1"/>
    <property type="match status" value="1"/>
</dbReference>
<dbReference type="EMBL" id="PGEX01000001">
    <property type="protein sequence ID" value="PJJ41420.1"/>
    <property type="molecule type" value="Genomic_DNA"/>
</dbReference>
<dbReference type="PANTHER" id="PTHR11712:SF336">
    <property type="entry name" value="3-OXOACYL-[ACYL-CARRIER-PROTEIN] SYNTHASE, MITOCHONDRIAL"/>
    <property type="match status" value="1"/>
</dbReference>
<evidence type="ECO:0000256" key="12">
    <source>
        <dbReference type="PIRSR" id="PIRSR000447-1"/>
    </source>
</evidence>
<keyword evidence="8" id="KW-0443">Lipid metabolism</keyword>
<dbReference type="NCBIfam" id="TIGR03150">
    <property type="entry name" value="fabF"/>
    <property type="match status" value="1"/>
</dbReference>
<sequence>MNKRRIVITGMGAVTPIGKTVPSMWQSIQQGKSGVAPITLFDASSSPVKIAAEIKDFKPEEHGIDPKEARRMARFTQYLLAAANEAVADAKLTKEDLAAEKTGIIAGNGLAGMDIVDASYSKYIECGKRRASPLAMPELIANEACANVSIALGITGSAWTIATACASGTDALGLALDTIRSGRLDICLAGGSESGVTEFSIKSFAGMHALTDKFNGAPEKASRPFDKDRSGFVMGEGGGILVLEELEHAKARGAHIYAELAGYGASADAYHITSPRPGGETCAKALTRAIQDAGIAPTDIQYYNAHGTSTHLNDSTETAMLKIALGEHAYKIKVSSTKSMTGHCVGAAGAIEAIISTLAITNSYFPATINLDNPDEDCDLDYVPNVGVSGNIDCAASASLGFGGHNGIVILKKFRD</sequence>
<dbReference type="GO" id="GO:0006633">
    <property type="term" value="P:fatty acid biosynthetic process"/>
    <property type="evidence" value="ECO:0007669"/>
    <property type="project" value="UniProtKB-UniRule"/>
</dbReference>
<dbReference type="FunFam" id="3.40.47.10:FF:000018">
    <property type="entry name" value="3-oxoacyl-[acyl-carrier-protein] synthase 2"/>
    <property type="match status" value="1"/>
</dbReference>
<evidence type="ECO:0000256" key="3">
    <source>
        <dbReference type="ARBA" id="ARBA00012356"/>
    </source>
</evidence>
<evidence type="ECO:0000256" key="13">
    <source>
        <dbReference type="RuleBase" id="RU003694"/>
    </source>
</evidence>
<evidence type="ECO:0000256" key="9">
    <source>
        <dbReference type="ARBA" id="ARBA00023160"/>
    </source>
</evidence>
<evidence type="ECO:0000256" key="11">
    <source>
        <dbReference type="PIRNR" id="PIRNR000447"/>
    </source>
</evidence>
<comment type="caution">
    <text evidence="15">The sequence shown here is derived from an EMBL/GenBank/DDBJ whole genome shotgun (WGS) entry which is preliminary data.</text>
</comment>
<evidence type="ECO:0000256" key="1">
    <source>
        <dbReference type="ARBA" id="ARBA00005194"/>
    </source>
</evidence>